<dbReference type="GO" id="GO:0006886">
    <property type="term" value="P:intracellular protein transport"/>
    <property type="evidence" value="ECO:0007669"/>
    <property type="project" value="InterPro"/>
</dbReference>
<feature type="compositionally biased region" description="Basic and acidic residues" evidence="3">
    <location>
        <begin position="267"/>
        <end position="279"/>
    </location>
</feature>
<evidence type="ECO:0000256" key="3">
    <source>
        <dbReference type="SAM" id="MobiDB-lite"/>
    </source>
</evidence>
<evidence type="ECO:0000256" key="2">
    <source>
        <dbReference type="ARBA" id="ARBA00023136"/>
    </source>
</evidence>
<dbReference type="SUPFAM" id="SSF82171">
    <property type="entry name" value="DPP6 N-terminal domain-like"/>
    <property type="match status" value="1"/>
</dbReference>
<reference evidence="5" key="2">
    <citation type="journal article" date="2022" name="Proc. Natl. Acad. Sci. U.S.A.">
        <title>Diploid-dominant life cycles characterize the early evolution of Fungi.</title>
        <authorList>
            <person name="Amses K.R."/>
            <person name="Simmons D.R."/>
            <person name="Longcore J.E."/>
            <person name="Mondo S.J."/>
            <person name="Seto K."/>
            <person name="Jeronimo G.H."/>
            <person name="Bonds A.E."/>
            <person name="Quandt C.A."/>
            <person name="Davis W.J."/>
            <person name="Chang Y."/>
            <person name="Federici B.A."/>
            <person name="Kuo A."/>
            <person name="LaButti K."/>
            <person name="Pangilinan J."/>
            <person name="Andreopoulos W."/>
            <person name="Tritt A."/>
            <person name="Riley R."/>
            <person name="Hundley H."/>
            <person name="Johnson J."/>
            <person name="Lipzen A."/>
            <person name="Barry K."/>
            <person name="Lang B.F."/>
            <person name="Cuomo C.A."/>
            <person name="Buchler N.E."/>
            <person name="Grigoriev I.V."/>
            <person name="Spatafora J.W."/>
            <person name="Stajich J.E."/>
            <person name="James T.Y."/>
        </authorList>
    </citation>
    <scope>NUCLEOTIDE SEQUENCE</scope>
    <source>
        <strain evidence="5">AG</strain>
    </source>
</reference>
<dbReference type="RefSeq" id="XP_051445046.1">
    <property type="nucleotide sequence ID" value="XM_051588711.1"/>
</dbReference>
<accession>A0AAD5EAX5</accession>
<protein>
    <recommendedName>
        <fullName evidence="4">RIC1 C-terminal alpha solenoid region domain-containing protein</fullName>
    </recommendedName>
</protein>
<comment type="caution">
    <text evidence="5">The sequence shown here is derived from an EMBL/GenBank/DDBJ whole genome shotgun (WGS) entry which is preliminary data.</text>
</comment>
<sequence>MYWATGFANELSLQNCSSNKDAYDHLEDTTTSADTTVFPQPLDIVAVQPTSQAAFFVSCTQSSIQLWSVKPRVVLSHVERSAAHVRDFGKNVSLIWKPDATAFVAITDKQYLLLYVILPFENASLQLNSTQSTHGYTHGPGEAKGPKTMIIKFRLAIRIDAGISCGTSSEDSLIITTMKPTAVQRVSWNPQEVSQTGTNMVSKMAWIRPDTSIVYMTYNKAMNISVWITSDGRAHFVKCLKSHSRSRRGSKEAIESAKTGASLNEGKPGDEKKGTSSHEHEDIIPIMPSFSVQSSWSGLCFHNTGDESLQEQHATSISINARFSLIAIGTKSGDVFVYSAQSYTSTPTFSHKMDLSSPRQWSPTTASPKSESYGEVKTVSWTSDGYALAVGYEGRGLAVWSVYGHLLCSTENAEDTSASASITKDRDTPFQDIFAHNVNFLFWGAGNTTLFILSKSSLVDPSSSPDPSTKQYSKLYSLPFAKSAVVLMHSPDNAKNGLLQMDDRLLLYNGGDHQESSTTIDPDSVSWSHISFPTMYISEHWPIRYASIDPDGKWIAIAGKRGLAHYSTLSGRWKMFGNQQQEQEFHVRGGIAWFKHVLIAACEIPNGLHSRYHVLRFYSRESNLDNAYMLHQLPLKHPVIYMSVTASYLLVYTSDNVLSIYRLTSRSENGAGAFHAELMRHITLSGVVAQVARVRSISLLESKCGGQIGTETDLMNARLVLLVDGKLIILSPKTEDLDDDRIGDVHYELDVLAERAEYYWTQSKRLGNLDTSIWAVDGKGIKVFTNLITGEESEYDDVLREPNSPVEHPSETDGNRPYSLRSLTSGHVATAPYFTDDVKRWRTNHVKTVIEEAVYIPLDFYPLSVLLKKGIVVGIEQNITLQTSLGLLQFRLITKTHLFLHHILRNLLTHGYEVDAVTFAKIFQKLVYFGHALEILLHTVLEKEADSPNQHESGAILPIVIQFLDQFPHALDVIVGCARKTEVALWEHLFSIVGNPQDLFELCLREDRLKTATSYLIIIQTLEPLSVASHDTVLLLQSAIDAGNYELGKELVRFLNSIDHTGQTLQEAVMAIGSIASLSNVRAEATETSHMTD</sequence>
<dbReference type="PANTHER" id="PTHR22746">
    <property type="entry name" value="RAB6A-GEF COMPLEX PARTNER PROTEIN 1"/>
    <property type="match status" value="1"/>
</dbReference>
<keyword evidence="6" id="KW-1185">Reference proteome</keyword>
<dbReference type="Proteomes" id="UP001206595">
    <property type="component" value="Unassembled WGS sequence"/>
</dbReference>
<dbReference type="GO" id="GO:0042147">
    <property type="term" value="P:retrograde transport, endosome to Golgi"/>
    <property type="evidence" value="ECO:0007669"/>
    <property type="project" value="TreeGrafter"/>
</dbReference>
<gene>
    <name evidence="5" type="ORF">K450DRAFT_239081</name>
</gene>
<dbReference type="AlphaFoldDB" id="A0AAD5EAX5"/>
<comment type="subcellular location">
    <subcellularLocation>
        <location evidence="1">Membrane</location>
    </subcellularLocation>
</comment>
<dbReference type="InterPro" id="IPR009771">
    <property type="entry name" value="RIC1_C"/>
</dbReference>
<organism evidence="5 6">
    <name type="scientific">Umbelopsis ramanniana AG</name>
    <dbReference type="NCBI Taxonomy" id="1314678"/>
    <lineage>
        <taxon>Eukaryota</taxon>
        <taxon>Fungi</taxon>
        <taxon>Fungi incertae sedis</taxon>
        <taxon>Mucoromycota</taxon>
        <taxon>Mucoromycotina</taxon>
        <taxon>Umbelopsidomycetes</taxon>
        <taxon>Umbelopsidales</taxon>
        <taxon>Umbelopsidaceae</taxon>
        <taxon>Umbelopsis</taxon>
    </lineage>
</organism>
<dbReference type="InterPro" id="IPR040096">
    <property type="entry name" value="Ric1"/>
</dbReference>
<name>A0AAD5EAX5_UMBRA</name>
<proteinExistence type="predicted"/>
<dbReference type="GeneID" id="75914056"/>
<feature type="domain" description="RIC1 C-terminal alpha solenoid region" evidence="4">
    <location>
        <begin position="901"/>
        <end position="1071"/>
    </location>
</feature>
<dbReference type="EMBL" id="MU620915">
    <property type="protein sequence ID" value="KAI8580042.1"/>
    <property type="molecule type" value="Genomic_DNA"/>
</dbReference>
<reference evidence="5" key="1">
    <citation type="submission" date="2021-06" db="EMBL/GenBank/DDBJ databases">
        <authorList>
            <consortium name="DOE Joint Genome Institute"/>
            <person name="Mondo S.J."/>
            <person name="Amses K.R."/>
            <person name="Simmons D.R."/>
            <person name="Longcore J.E."/>
            <person name="Seto K."/>
            <person name="Alves G.H."/>
            <person name="Bonds A.E."/>
            <person name="Quandt C.A."/>
            <person name="Davis W.J."/>
            <person name="Chang Y."/>
            <person name="Letcher P.M."/>
            <person name="Powell M.J."/>
            <person name="Kuo A."/>
            <person name="Labutti K."/>
            <person name="Pangilinan J."/>
            <person name="Andreopoulos W."/>
            <person name="Tritt A."/>
            <person name="Riley R."/>
            <person name="Hundley H."/>
            <person name="Johnson J."/>
            <person name="Lipzen A."/>
            <person name="Barry K."/>
            <person name="Berbee M.L."/>
            <person name="Buchler N.E."/>
            <person name="Grigoriev I.V."/>
            <person name="Spatafora J.W."/>
            <person name="Stajich J.E."/>
            <person name="James T.Y."/>
        </authorList>
    </citation>
    <scope>NUCLEOTIDE SEQUENCE</scope>
    <source>
        <strain evidence="5">AG</strain>
    </source>
</reference>
<dbReference type="GO" id="GO:0034066">
    <property type="term" value="C:Ric1-Rgp1 guanyl-nucleotide exchange factor complex"/>
    <property type="evidence" value="ECO:0007669"/>
    <property type="project" value="InterPro"/>
</dbReference>
<dbReference type="Pfam" id="PF25440">
    <property type="entry name" value="Beta-prop_RIC1_2nd"/>
    <property type="match status" value="1"/>
</dbReference>
<dbReference type="GO" id="GO:0000139">
    <property type="term" value="C:Golgi membrane"/>
    <property type="evidence" value="ECO:0007669"/>
    <property type="project" value="TreeGrafter"/>
</dbReference>
<evidence type="ECO:0000313" key="5">
    <source>
        <dbReference type="EMBL" id="KAI8580042.1"/>
    </source>
</evidence>
<evidence type="ECO:0000313" key="6">
    <source>
        <dbReference type="Proteomes" id="UP001206595"/>
    </source>
</evidence>
<feature type="region of interest" description="Disordered" evidence="3">
    <location>
        <begin position="247"/>
        <end position="279"/>
    </location>
</feature>
<dbReference type="Pfam" id="PF07064">
    <property type="entry name" value="RIC1"/>
    <property type="match status" value="1"/>
</dbReference>
<dbReference type="GO" id="GO:0005829">
    <property type="term" value="C:cytosol"/>
    <property type="evidence" value="ECO:0007669"/>
    <property type="project" value="TreeGrafter"/>
</dbReference>
<evidence type="ECO:0000259" key="4">
    <source>
        <dbReference type="Pfam" id="PF07064"/>
    </source>
</evidence>
<dbReference type="PANTHER" id="PTHR22746:SF10">
    <property type="entry name" value="GUANINE NUCLEOTIDE EXCHANGE FACTOR SUBUNIT RIC1"/>
    <property type="match status" value="1"/>
</dbReference>
<feature type="region of interest" description="Disordered" evidence="3">
    <location>
        <begin position="795"/>
        <end position="819"/>
    </location>
</feature>
<evidence type="ECO:0000256" key="1">
    <source>
        <dbReference type="ARBA" id="ARBA00004370"/>
    </source>
</evidence>
<keyword evidence="2" id="KW-0472">Membrane</keyword>